<dbReference type="EMBL" id="AXCR01000001">
    <property type="protein sequence ID" value="KJR89641.1"/>
    <property type="molecule type" value="Genomic_DNA"/>
</dbReference>
<dbReference type="GeneID" id="27672305"/>
<name>A0A0F2MN85_SPOSC</name>
<protein>
    <submittedName>
        <fullName evidence="1">Uncharacterized protein</fullName>
    </submittedName>
</protein>
<dbReference type="KEGG" id="ssck:SPSK_10727"/>
<comment type="caution">
    <text evidence="1">The sequence shown here is derived from an EMBL/GenBank/DDBJ whole genome shotgun (WGS) entry which is preliminary data.</text>
</comment>
<dbReference type="RefSeq" id="XP_016592317.1">
    <property type="nucleotide sequence ID" value="XM_016737028.1"/>
</dbReference>
<sequence length="103" mass="12116">MGKTSRKKTMYEVHTYVLRFGRQDGRERAQPEHIPLTRLSARRSTDVQRKLIITSSYCAPTNLLFFYILDDIADDDPAGWVQKKQQHPHHYGDTAMLERKVRK</sequence>
<dbReference type="VEuPathDB" id="FungiDB:SPSK_10727"/>
<reference evidence="1 2" key="1">
    <citation type="journal article" date="2014" name="BMC Genomics">
        <title>Comparative genomics of the major fungal agents of human and animal Sporotrichosis: Sporothrix schenckii and Sporothrix brasiliensis.</title>
        <authorList>
            <person name="Teixeira M.M."/>
            <person name="de Almeida L.G."/>
            <person name="Kubitschek-Barreira P."/>
            <person name="Alves F.L."/>
            <person name="Kioshima E.S."/>
            <person name="Abadio A.K."/>
            <person name="Fernandes L."/>
            <person name="Derengowski L.S."/>
            <person name="Ferreira K.S."/>
            <person name="Souza R.C."/>
            <person name="Ruiz J.C."/>
            <person name="de Andrade N.C."/>
            <person name="Paes H.C."/>
            <person name="Nicola A.M."/>
            <person name="Albuquerque P."/>
            <person name="Gerber A.L."/>
            <person name="Martins V.P."/>
            <person name="Peconick L.D."/>
            <person name="Neto A.V."/>
            <person name="Chaucanez C.B."/>
            <person name="Silva P.A."/>
            <person name="Cunha O.L."/>
            <person name="de Oliveira F.F."/>
            <person name="dos Santos T.C."/>
            <person name="Barros A.L."/>
            <person name="Soares M.A."/>
            <person name="de Oliveira L.M."/>
            <person name="Marini M.M."/>
            <person name="Villalobos-Duno H."/>
            <person name="Cunha M.M."/>
            <person name="de Hoog S."/>
            <person name="da Silveira J.F."/>
            <person name="Henrissat B."/>
            <person name="Nino-Vega G.A."/>
            <person name="Cisalpino P.S."/>
            <person name="Mora-Montes H.M."/>
            <person name="Almeida S.R."/>
            <person name="Stajich J.E."/>
            <person name="Lopes-Bezerra L.M."/>
            <person name="Vasconcelos A.T."/>
            <person name="Felipe M.S."/>
        </authorList>
    </citation>
    <scope>NUCLEOTIDE SEQUENCE [LARGE SCALE GENOMIC DNA]</scope>
    <source>
        <strain evidence="1 2">1099-18</strain>
    </source>
</reference>
<organism evidence="1 2">
    <name type="scientific">Sporothrix schenckii 1099-18</name>
    <dbReference type="NCBI Taxonomy" id="1397361"/>
    <lineage>
        <taxon>Eukaryota</taxon>
        <taxon>Fungi</taxon>
        <taxon>Dikarya</taxon>
        <taxon>Ascomycota</taxon>
        <taxon>Pezizomycotina</taxon>
        <taxon>Sordariomycetes</taxon>
        <taxon>Sordariomycetidae</taxon>
        <taxon>Ophiostomatales</taxon>
        <taxon>Ophiostomataceae</taxon>
        <taxon>Sporothrix</taxon>
    </lineage>
</organism>
<evidence type="ECO:0000313" key="1">
    <source>
        <dbReference type="EMBL" id="KJR89641.1"/>
    </source>
</evidence>
<dbReference type="Proteomes" id="UP000033710">
    <property type="component" value="Unassembled WGS sequence"/>
</dbReference>
<proteinExistence type="predicted"/>
<accession>A0A0F2MN85</accession>
<gene>
    <name evidence="1" type="ORF">SPSK_10727</name>
</gene>
<dbReference type="AlphaFoldDB" id="A0A0F2MN85"/>
<reference evidence="1 2" key="2">
    <citation type="journal article" date="2015" name="Eukaryot. Cell">
        <title>Asexual propagation of a virulent clone complex in a human and feline outbreak of sporotrichosis.</title>
        <authorList>
            <person name="Teixeira Mde M."/>
            <person name="Rodrigues A.M."/>
            <person name="Tsui C.K."/>
            <person name="de Almeida L.G."/>
            <person name="Van Diepeningen A.D."/>
            <person name="van den Ende B.G."/>
            <person name="Fernandes G.F."/>
            <person name="Kano R."/>
            <person name="Hamelin R.C."/>
            <person name="Lopes-Bezerra L.M."/>
            <person name="Vasconcelos A.T."/>
            <person name="de Hoog S."/>
            <person name="de Camargo Z.P."/>
            <person name="Felipe M.S."/>
        </authorList>
    </citation>
    <scope>NUCLEOTIDE SEQUENCE [LARGE SCALE GENOMIC DNA]</scope>
    <source>
        <strain evidence="1 2">1099-18</strain>
    </source>
</reference>
<evidence type="ECO:0000313" key="2">
    <source>
        <dbReference type="Proteomes" id="UP000033710"/>
    </source>
</evidence>